<proteinExistence type="inferred from homology"/>
<feature type="domain" description="Diels-Alderase C-terminal" evidence="4">
    <location>
        <begin position="266"/>
        <end position="412"/>
    </location>
</feature>
<feature type="chain" id="PRO_5042574526" description="AttH domain-containing protein" evidence="3">
    <location>
        <begin position="19"/>
        <end position="446"/>
    </location>
</feature>
<evidence type="ECO:0000256" key="3">
    <source>
        <dbReference type="SAM" id="SignalP"/>
    </source>
</evidence>
<keyword evidence="1" id="KW-0413">Isomerase</keyword>
<keyword evidence="7" id="KW-1185">Reference proteome</keyword>
<comment type="similarity">
    <text evidence="2">Belongs to the Diels-Alderase family.</text>
</comment>
<reference evidence="6" key="1">
    <citation type="journal article" date="2023" name="Mol. Phylogenet. Evol.">
        <title>Genome-scale phylogeny and comparative genomics of the fungal order Sordariales.</title>
        <authorList>
            <person name="Hensen N."/>
            <person name="Bonometti L."/>
            <person name="Westerberg I."/>
            <person name="Brannstrom I.O."/>
            <person name="Guillou S."/>
            <person name="Cros-Aarteil S."/>
            <person name="Calhoun S."/>
            <person name="Haridas S."/>
            <person name="Kuo A."/>
            <person name="Mondo S."/>
            <person name="Pangilinan J."/>
            <person name="Riley R."/>
            <person name="LaButti K."/>
            <person name="Andreopoulos B."/>
            <person name="Lipzen A."/>
            <person name="Chen C."/>
            <person name="Yan M."/>
            <person name="Daum C."/>
            <person name="Ng V."/>
            <person name="Clum A."/>
            <person name="Steindorff A."/>
            <person name="Ohm R.A."/>
            <person name="Martin F."/>
            <person name="Silar P."/>
            <person name="Natvig D.O."/>
            <person name="Lalanne C."/>
            <person name="Gautier V."/>
            <person name="Ament-Velasquez S.L."/>
            <person name="Kruys A."/>
            <person name="Hutchinson M.I."/>
            <person name="Powell A.J."/>
            <person name="Barry K."/>
            <person name="Miller A.N."/>
            <person name="Grigoriev I.V."/>
            <person name="Debuchy R."/>
            <person name="Gladieux P."/>
            <person name="Hiltunen Thoren M."/>
            <person name="Johannesson H."/>
        </authorList>
    </citation>
    <scope>NUCLEOTIDE SEQUENCE</scope>
    <source>
        <strain evidence="6">CBS 333.67</strain>
    </source>
</reference>
<evidence type="ECO:0000313" key="6">
    <source>
        <dbReference type="EMBL" id="KAK3305956.1"/>
    </source>
</evidence>
<dbReference type="AlphaFoldDB" id="A0AAJ0M1W4"/>
<dbReference type="Pfam" id="PF22903">
    <property type="entry name" value="DA_C"/>
    <property type="match status" value="1"/>
</dbReference>
<evidence type="ECO:0000313" key="7">
    <source>
        <dbReference type="Proteomes" id="UP001273166"/>
    </source>
</evidence>
<evidence type="ECO:0000259" key="5">
    <source>
        <dbReference type="Pfam" id="PF24137"/>
    </source>
</evidence>
<reference evidence="6" key="2">
    <citation type="submission" date="2023-06" db="EMBL/GenBank/DDBJ databases">
        <authorList>
            <consortium name="Lawrence Berkeley National Laboratory"/>
            <person name="Mondo S.J."/>
            <person name="Hensen N."/>
            <person name="Bonometti L."/>
            <person name="Westerberg I."/>
            <person name="Brannstrom I.O."/>
            <person name="Guillou S."/>
            <person name="Cros-Aarteil S."/>
            <person name="Calhoun S."/>
            <person name="Haridas S."/>
            <person name="Kuo A."/>
            <person name="Pangilinan J."/>
            <person name="Riley R."/>
            <person name="Labutti K."/>
            <person name="Andreopoulos B."/>
            <person name="Lipzen A."/>
            <person name="Chen C."/>
            <person name="Yanf M."/>
            <person name="Daum C."/>
            <person name="Ng V."/>
            <person name="Clum A."/>
            <person name="Steindorff A."/>
            <person name="Ohm R."/>
            <person name="Martin F."/>
            <person name="Silar P."/>
            <person name="Natvig D."/>
            <person name="Lalanne C."/>
            <person name="Gautier V."/>
            <person name="Ament-Velasquez S.L."/>
            <person name="Kruys A."/>
            <person name="Hutchinson M.I."/>
            <person name="Powell A.J."/>
            <person name="Barry K."/>
            <person name="Miller A.N."/>
            <person name="Grigoriev I.V."/>
            <person name="Debuchy R."/>
            <person name="Gladieux P."/>
            <person name="Thoren M.H."/>
            <person name="Johannesson H."/>
        </authorList>
    </citation>
    <scope>NUCLEOTIDE SEQUENCE</scope>
    <source>
        <strain evidence="6">CBS 333.67</strain>
    </source>
</reference>
<protein>
    <recommendedName>
        <fullName evidence="8">AttH domain-containing protein</fullName>
    </recommendedName>
</protein>
<evidence type="ECO:0008006" key="8">
    <source>
        <dbReference type="Google" id="ProtNLM"/>
    </source>
</evidence>
<evidence type="ECO:0000256" key="2">
    <source>
        <dbReference type="ARBA" id="ARBA00046325"/>
    </source>
</evidence>
<dbReference type="RefSeq" id="XP_062721736.1">
    <property type="nucleotide sequence ID" value="XM_062866290.1"/>
</dbReference>
<accession>A0AAJ0M1W4</accession>
<dbReference type="Pfam" id="PF24137">
    <property type="entry name" value="DA_N"/>
    <property type="match status" value="1"/>
</dbReference>
<name>A0AAJ0M1W4_9PEZI</name>
<feature type="signal peptide" evidence="3">
    <location>
        <begin position="1"/>
        <end position="18"/>
    </location>
</feature>
<organism evidence="6 7">
    <name type="scientific">Chaetomium strumarium</name>
    <dbReference type="NCBI Taxonomy" id="1170767"/>
    <lineage>
        <taxon>Eukaryota</taxon>
        <taxon>Fungi</taxon>
        <taxon>Dikarya</taxon>
        <taxon>Ascomycota</taxon>
        <taxon>Pezizomycotina</taxon>
        <taxon>Sordariomycetes</taxon>
        <taxon>Sordariomycetidae</taxon>
        <taxon>Sordariales</taxon>
        <taxon>Chaetomiaceae</taxon>
        <taxon>Chaetomium</taxon>
    </lineage>
</organism>
<feature type="domain" description="Diels-Alderase N-terminal" evidence="5">
    <location>
        <begin position="61"/>
        <end position="262"/>
    </location>
</feature>
<dbReference type="Proteomes" id="UP001273166">
    <property type="component" value="Unassembled WGS sequence"/>
</dbReference>
<dbReference type="GeneID" id="87885119"/>
<comment type="caution">
    <text evidence="6">The sequence shown here is derived from an EMBL/GenBank/DDBJ whole genome shotgun (WGS) entry which is preliminary data.</text>
</comment>
<sequence length="446" mass="50030">MAVLVSLCLVLFLPLAAASRSPTQQPLEGLLSGQWQYQFDTPDQDDSSCHISRLTAYEQVKGPVAFSVSAAEHPEVPKLSAINDTVWEQWEFDGVAASGSVNILMGFSRDPSYGFFGQGNLRVEFYMTLEDGTRIQELEYTQQSTIKDCPDSVSGVWNSSDRYYAFWVAKDMQTAKVWWEARHEKGYLVLESRTPPHLADGQLWQPKVQGEEEEQATGQPAVEMAPGLYFNQPIAGGRLTGQIKVGKKTMHITGSGGHCRLWAEDSWFKVCRGWHVVRGFLGPYTISYWQPLSRVHDWVSYFSAILFKNGEVVVATQIGTVAREMDHVLFRPDYASGNVSGSMADKSTGRILEFVSKTTGKTWRFQHTHRSKMFEMSLGGGTGLTGFMDDVVGGEVGTNEHFQGRGITEQVLLPDKIKQWQIWVVYGIGFLGRWKNRLANFVPSLW</sequence>
<dbReference type="EMBL" id="JAUDZG010000004">
    <property type="protein sequence ID" value="KAK3305956.1"/>
    <property type="molecule type" value="Genomic_DNA"/>
</dbReference>
<gene>
    <name evidence="6" type="ORF">B0T15DRAFT_485449</name>
</gene>
<evidence type="ECO:0000259" key="4">
    <source>
        <dbReference type="Pfam" id="PF22903"/>
    </source>
</evidence>
<dbReference type="InterPro" id="IPR056402">
    <property type="entry name" value="DA_N"/>
</dbReference>
<evidence type="ECO:0000256" key="1">
    <source>
        <dbReference type="ARBA" id="ARBA00023235"/>
    </source>
</evidence>
<dbReference type="InterPro" id="IPR054499">
    <property type="entry name" value="DA_C"/>
</dbReference>
<keyword evidence="3" id="KW-0732">Signal</keyword>
<dbReference type="GO" id="GO:0016853">
    <property type="term" value="F:isomerase activity"/>
    <property type="evidence" value="ECO:0007669"/>
    <property type="project" value="UniProtKB-KW"/>
</dbReference>